<evidence type="ECO:0000313" key="3">
    <source>
        <dbReference type="EMBL" id="MFC4159255.1"/>
    </source>
</evidence>
<feature type="domain" description="XdhC Rossmann" evidence="2">
    <location>
        <begin position="164"/>
        <end position="305"/>
    </location>
</feature>
<evidence type="ECO:0000259" key="2">
    <source>
        <dbReference type="Pfam" id="PF13478"/>
    </source>
</evidence>
<reference evidence="4" key="1">
    <citation type="journal article" date="2019" name="Int. J. Syst. Evol. Microbiol.">
        <title>The Global Catalogue of Microorganisms (GCM) 10K type strain sequencing project: providing services to taxonomists for standard genome sequencing and annotation.</title>
        <authorList>
            <consortium name="The Broad Institute Genomics Platform"/>
            <consortium name="The Broad Institute Genome Sequencing Center for Infectious Disease"/>
            <person name="Wu L."/>
            <person name="Ma J."/>
        </authorList>
    </citation>
    <scope>NUCLEOTIDE SEQUENCE [LARGE SCALE GENOMIC DNA]</scope>
    <source>
        <strain evidence="4">LMG 29894</strain>
    </source>
</reference>
<gene>
    <name evidence="3" type="ORF">ACFOW7_07780</name>
</gene>
<feature type="domain" description="XdhC- CoxI" evidence="1">
    <location>
        <begin position="15"/>
        <end position="82"/>
    </location>
</feature>
<keyword evidence="4" id="KW-1185">Reference proteome</keyword>
<dbReference type="Proteomes" id="UP001595791">
    <property type="component" value="Unassembled WGS sequence"/>
</dbReference>
<dbReference type="RefSeq" id="WP_378162821.1">
    <property type="nucleotide sequence ID" value="NZ_JBHSBU010000001.1"/>
</dbReference>
<dbReference type="Pfam" id="PF02625">
    <property type="entry name" value="XdhC_CoxI"/>
    <property type="match status" value="1"/>
</dbReference>
<name>A0ABV8MPS5_9NEIS</name>
<dbReference type="Gene3D" id="3.40.50.720">
    <property type="entry name" value="NAD(P)-binding Rossmann-like Domain"/>
    <property type="match status" value="1"/>
</dbReference>
<dbReference type="PANTHER" id="PTHR30388:SF4">
    <property type="entry name" value="MOLYBDENUM COFACTOR INSERTION CHAPERONE PAOD"/>
    <property type="match status" value="1"/>
</dbReference>
<organism evidence="3 4">
    <name type="scientific">Chitinimonas lacunae</name>
    <dbReference type="NCBI Taxonomy" id="1963018"/>
    <lineage>
        <taxon>Bacteria</taxon>
        <taxon>Pseudomonadati</taxon>
        <taxon>Pseudomonadota</taxon>
        <taxon>Betaproteobacteria</taxon>
        <taxon>Neisseriales</taxon>
        <taxon>Chitinibacteraceae</taxon>
        <taxon>Chitinimonas</taxon>
    </lineage>
</organism>
<accession>A0ABV8MPS5</accession>
<comment type="caution">
    <text evidence="3">The sequence shown here is derived from an EMBL/GenBank/DDBJ whole genome shotgun (WGS) entry which is preliminary data.</text>
</comment>
<sequence>MEDPEFSVLTRVRDWLDTGHRVWLVSVIETWGSSPRPPGALLAVRDDGAVAGSVSGGCIEDDLIRRIRAGEWPERPETVRYGVSSEQAFRFRLPCGGTLRVLIEPLHEASWLTPLLTRISQRQLVTRTVELASGRVTLSPGRRGERPVYDGERLHCPFGPHWRLLLIGAGQLSQLLAQMAQPVGFEVLVCDPRPGYRVDWPTGLGRWIDGMPDDAVSAISPDPRTAIVALSHDPKLDDMALLEALKSPAFYVGALGSRRHSALRRERLALFDLAPQEIDRLHGPVGLYLGSRSPAEIAVAVLAEMVAVKNGVEVRQLPPPLPADSPPEPVACGMGPACAA</sequence>
<evidence type="ECO:0000259" key="1">
    <source>
        <dbReference type="Pfam" id="PF02625"/>
    </source>
</evidence>
<proteinExistence type="predicted"/>
<dbReference type="PANTHER" id="PTHR30388">
    <property type="entry name" value="ALDEHYDE OXIDOREDUCTASE MOLYBDENUM COFACTOR ASSEMBLY PROTEIN"/>
    <property type="match status" value="1"/>
</dbReference>
<evidence type="ECO:0000313" key="4">
    <source>
        <dbReference type="Proteomes" id="UP001595791"/>
    </source>
</evidence>
<dbReference type="InterPro" id="IPR003777">
    <property type="entry name" value="XdhC_CoxI"/>
</dbReference>
<dbReference type="InterPro" id="IPR027051">
    <property type="entry name" value="XdhC_Rossmann_dom"/>
</dbReference>
<dbReference type="EMBL" id="JBHSBU010000001">
    <property type="protein sequence ID" value="MFC4159255.1"/>
    <property type="molecule type" value="Genomic_DNA"/>
</dbReference>
<dbReference type="Pfam" id="PF13478">
    <property type="entry name" value="XdhC_C"/>
    <property type="match status" value="1"/>
</dbReference>
<dbReference type="InterPro" id="IPR052698">
    <property type="entry name" value="MoCofactor_Util/Proc"/>
</dbReference>
<protein>
    <submittedName>
        <fullName evidence="3">XdhC family protein</fullName>
    </submittedName>
</protein>